<sequence length="190" mass="21600">MVKRYFDLKIDVYVKGRWYLGEPMDLSCRQIEDIWQFIDGRRLADPGPLRIPIYRSGIPLDIEFAGAGQAPILSERAASVFRELAPNDVQLFPVEVEGQTKPYHLLNVARTVRCIDDAACEEARLYTPDDDMPDKIGQYHVVSGLRIDKSKVGDERAFRLWGWSSPIIVDEEIKGALERTGIMGGRFDEV</sequence>
<dbReference type="InterPro" id="IPR012433">
    <property type="entry name" value="Imm11"/>
</dbReference>
<dbReference type="Proteomes" id="UP000217257">
    <property type="component" value="Chromosome"/>
</dbReference>
<dbReference type="Pfam" id="PF07791">
    <property type="entry name" value="Imm11"/>
    <property type="match status" value="1"/>
</dbReference>
<dbReference type="KEGG" id="cfus:CYFUS_006523"/>
<evidence type="ECO:0000259" key="1">
    <source>
        <dbReference type="Pfam" id="PF07791"/>
    </source>
</evidence>
<protein>
    <recommendedName>
        <fullName evidence="1">Immunity MXAN-0049 protein domain-containing protein</fullName>
    </recommendedName>
</protein>
<feature type="domain" description="Immunity MXAN-0049 protein" evidence="1">
    <location>
        <begin position="72"/>
        <end position="190"/>
    </location>
</feature>
<name>A0A250JCD1_9BACT</name>
<reference evidence="2 3" key="1">
    <citation type="submission" date="2017-06" db="EMBL/GenBank/DDBJ databases">
        <title>Sequencing and comparative analysis of myxobacterial genomes.</title>
        <authorList>
            <person name="Rupp O."/>
            <person name="Goesmann A."/>
            <person name="Sogaard-Andersen L."/>
        </authorList>
    </citation>
    <scope>NUCLEOTIDE SEQUENCE [LARGE SCALE GENOMIC DNA]</scope>
    <source>
        <strain evidence="2 3">DSM 52655</strain>
    </source>
</reference>
<accession>A0A250JCD1</accession>
<evidence type="ECO:0000313" key="3">
    <source>
        <dbReference type="Proteomes" id="UP000217257"/>
    </source>
</evidence>
<dbReference type="RefSeq" id="WP_095988838.1">
    <property type="nucleotide sequence ID" value="NZ_CP022098.1"/>
</dbReference>
<gene>
    <name evidence="2" type="ORF">CYFUS_006523</name>
</gene>
<organism evidence="2 3">
    <name type="scientific">Cystobacter fuscus</name>
    <dbReference type="NCBI Taxonomy" id="43"/>
    <lineage>
        <taxon>Bacteria</taxon>
        <taxon>Pseudomonadati</taxon>
        <taxon>Myxococcota</taxon>
        <taxon>Myxococcia</taxon>
        <taxon>Myxococcales</taxon>
        <taxon>Cystobacterineae</taxon>
        <taxon>Archangiaceae</taxon>
        <taxon>Cystobacter</taxon>
    </lineage>
</organism>
<proteinExistence type="predicted"/>
<dbReference type="AlphaFoldDB" id="A0A250JCD1"/>
<evidence type="ECO:0000313" key="2">
    <source>
        <dbReference type="EMBL" id="ATB41061.1"/>
    </source>
</evidence>
<dbReference type="EMBL" id="CP022098">
    <property type="protein sequence ID" value="ATB41061.1"/>
    <property type="molecule type" value="Genomic_DNA"/>
</dbReference>